<dbReference type="GO" id="GO:0003677">
    <property type="term" value="F:DNA binding"/>
    <property type="evidence" value="ECO:0007669"/>
    <property type="project" value="InterPro"/>
</dbReference>
<dbReference type="PANTHER" id="PTHR10102">
    <property type="entry name" value="DNA-DIRECTED RNA POLYMERASE, MITOCHONDRIAL"/>
    <property type="match status" value="1"/>
</dbReference>
<evidence type="ECO:0000256" key="2">
    <source>
        <dbReference type="ARBA" id="ARBA00012418"/>
    </source>
</evidence>
<dbReference type="SUPFAM" id="SSF56672">
    <property type="entry name" value="DNA/RNA polymerases"/>
    <property type="match status" value="1"/>
</dbReference>
<protein>
    <recommendedName>
        <fullName evidence="2 9">DNA-directed RNA polymerase</fullName>
        <ecNumber evidence="2 9">2.7.7.6</ecNumber>
    </recommendedName>
</protein>
<feature type="region of interest" description="Disordered" evidence="10">
    <location>
        <begin position="13"/>
        <end position="32"/>
    </location>
</feature>
<keyword evidence="3 9" id="KW-0240">DNA-directed RNA polymerase</keyword>
<gene>
    <name evidence="12" type="ORF">A4U43_UnF8500</name>
</gene>
<dbReference type="InterPro" id="IPR024075">
    <property type="entry name" value="DNA-dir_RNA_pol_helix_hairp_sf"/>
</dbReference>
<feature type="region of interest" description="Disordered" evidence="10">
    <location>
        <begin position="152"/>
        <end position="174"/>
    </location>
</feature>
<dbReference type="Gramene" id="ONK55019">
    <property type="protein sequence ID" value="ONK55019"/>
    <property type="gene ID" value="A4U43_UnF8500"/>
</dbReference>
<dbReference type="FunFam" id="1.10.1320.10:FF:000001">
    <property type="entry name" value="DNA-directed RNA polymerase"/>
    <property type="match status" value="1"/>
</dbReference>
<evidence type="ECO:0000256" key="4">
    <source>
        <dbReference type="ARBA" id="ARBA00022679"/>
    </source>
</evidence>
<keyword evidence="13" id="KW-1185">Reference proteome</keyword>
<comment type="similarity">
    <text evidence="1 9">Belongs to the phage and mitochondrial RNA polymerase family.</text>
</comment>
<dbReference type="OrthoDB" id="276422at2759"/>
<keyword evidence="6" id="KW-0809">Transit peptide</keyword>
<feature type="compositionally biased region" description="Low complexity" evidence="10">
    <location>
        <begin position="153"/>
        <end position="162"/>
    </location>
</feature>
<feature type="domain" description="DNA-directed RNA polymerase N-terminal" evidence="11">
    <location>
        <begin position="189"/>
        <end position="509"/>
    </location>
</feature>
<evidence type="ECO:0000256" key="9">
    <source>
        <dbReference type="RuleBase" id="RU003805"/>
    </source>
</evidence>
<dbReference type="InterPro" id="IPR037159">
    <property type="entry name" value="RNA_POL_N_sf"/>
</dbReference>
<dbReference type="GO" id="GO:0034245">
    <property type="term" value="C:mitochondrial DNA-directed RNA polymerase complex"/>
    <property type="evidence" value="ECO:0007669"/>
    <property type="project" value="TreeGrafter"/>
</dbReference>
<dbReference type="InterPro" id="IPR002092">
    <property type="entry name" value="DNA-dir_Rpol_phage-type"/>
</dbReference>
<keyword evidence="4 9" id="KW-0808">Transferase</keyword>
<comment type="function">
    <text evidence="9">DNA-dependent RNA polymerase catalyzes the transcription of DNA into RNA using the four ribonucleoside triphosphates as substrates.</text>
</comment>
<dbReference type="PROSITE" id="PS00489">
    <property type="entry name" value="RNA_POL_PHAGE_2"/>
    <property type="match status" value="1"/>
</dbReference>
<dbReference type="InterPro" id="IPR029262">
    <property type="entry name" value="RPOL_N"/>
</dbReference>
<dbReference type="InterPro" id="IPR046950">
    <property type="entry name" value="DNA-dir_Rpol_C_phage-type"/>
</dbReference>
<dbReference type="Gene3D" id="1.10.150.20">
    <property type="entry name" value="5' to 3' exonuclease, C-terminal subdomain"/>
    <property type="match status" value="1"/>
</dbReference>
<dbReference type="FunFam" id="1.10.150.20:FF:000027">
    <property type="entry name" value="DNA-directed RNA polymerase"/>
    <property type="match status" value="1"/>
</dbReference>
<evidence type="ECO:0000313" key="13">
    <source>
        <dbReference type="Proteomes" id="UP000243459"/>
    </source>
</evidence>
<feature type="compositionally biased region" description="Basic and acidic residues" evidence="10">
    <location>
        <begin position="163"/>
        <end position="173"/>
    </location>
</feature>
<dbReference type="FunFam" id="1.10.287.280:FF:000001">
    <property type="entry name" value="DNA-directed RNA polymerase"/>
    <property type="match status" value="1"/>
</dbReference>
<evidence type="ECO:0000259" key="11">
    <source>
        <dbReference type="SMART" id="SM01311"/>
    </source>
</evidence>
<dbReference type="FunFam" id="1.10.287.260:FF:000001">
    <property type="entry name" value="DNA-directed RNA polymerase"/>
    <property type="match status" value="1"/>
</dbReference>
<dbReference type="Proteomes" id="UP000243459">
    <property type="component" value="Unassembled WGS sequence"/>
</dbReference>
<evidence type="ECO:0000256" key="8">
    <source>
        <dbReference type="ARBA" id="ARBA00048552"/>
    </source>
</evidence>
<dbReference type="Gene3D" id="1.10.287.280">
    <property type="match status" value="1"/>
</dbReference>
<dbReference type="OMA" id="WMWEWHT"/>
<dbReference type="GO" id="GO:0006390">
    <property type="term" value="P:mitochondrial transcription"/>
    <property type="evidence" value="ECO:0007669"/>
    <property type="project" value="TreeGrafter"/>
</dbReference>
<organism evidence="12 13">
    <name type="scientific">Asparagus officinalis</name>
    <name type="common">Garden asparagus</name>
    <dbReference type="NCBI Taxonomy" id="4686"/>
    <lineage>
        <taxon>Eukaryota</taxon>
        <taxon>Viridiplantae</taxon>
        <taxon>Streptophyta</taxon>
        <taxon>Embryophyta</taxon>
        <taxon>Tracheophyta</taxon>
        <taxon>Spermatophyta</taxon>
        <taxon>Magnoliopsida</taxon>
        <taxon>Liliopsida</taxon>
        <taxon>Asparagales</taxon>
        <taxon>Asparagaceae</taxon>
        <taxon>Asparagoideae</taxon>
        <taxon>Asparagus</taxon>
    </lineage>
</organism>
<dbReference type="EC" id="2.7.7.6" evidence="2 9"/>
<dbReference type="Gene3D" id="1.10.287.260">
    <property type="match status" value="1"/>
</dbReference>
<proteinExistence type="inferred from homology"/>
<evidence type="ECO:0000256" key="6">
    <source>
        <dbReference type="ARBA" id="ARBA00022946"/>
    </source>
</evidence>
<dbReference type="Pfam" id="PF14700">
    <property type="entry name" value="RPOL_N"/>
    <property type="match status" value="1"/>
</dbReference>
<dbReference type="Pfam" id="PF00940">
    <property type="entry name" value="RNA_pol"/>
    <property type="match status" value="1"/>
</dbReference>
<dbReference type="Gene3D" id="1.10.1320.10">
    <property type="entry name" value="DNA-directed RNA polymerase, N-terminal domain"/>
    <property type="match status" value="1"/>
</dbReference>
<feature type="region of interest" description="Disordered" evidence="10">
    <location>
        <begin position="315"/>
        <end position="335"/>
    </location>
</feature>
<name>A0A1R3L5X1_ASPOF</name>
<keyword evidence="5 9" id="KW-0548">Nucleotidyltransferase</keyword>
<comment type="catalytic activity">
    <reaction evidence="8 9">
        <text>RNA(n) + a ribonucleoside 5'-triphosphate = RNA(n+1) + diphosphate</text>
        <dbReference type="Rhea" id="RHEA:21248"/>
        <dbReference type="Rhea" id="RHEA-COMP:14527"/>
        <dbReference type="Rhea" id="RHEA-COMP:17342"/>
        <dbReference type="ChEBI" id="CHEBI:33019"/>
        <dbReference type="ChEBI" id="CHEBI:61557"/>
        <dbReference type="ChEBI" id="CHEBI:140395"/>
        <dbReference type="EC" id="2.7.7.6"/>
    </reaction>
</comment>
<sequence>MLCSAKTLIPSQLNPLPIQPHPNPFNSISSPNPSQISAQMYRTLARTIPRSTKTLSSSIPQLSNFMGFPQNPSSSHKNPIFTLIGNPQKVEFSTFDGILKPLAREVPRFFTGTRSFASVAEAEVEVEAASSTDADEAAEIQEILEELSKVQVSTSNNAASENTNRKRNFEKTQHRPLGMGTGKYAILRRRQIKIETEAWEQAAKEYKELLADMCERKLAPNLPYVKSLFLGWFEPFRDAILKERKICEDPKCKASHRAYFNKLPADMMAVITMHKLMSLLMTGVGDGSVRVVQAACHVGEAIEQEVRIHRFLEKTKKKPAKASDNGDGEVDSSAKEQEIIRKKVTNLMKMHKLHQVRKIVKGQDDCRPWGQEAQAKVGSRLIELLMDTAYIQPPVDQKAEGPPDIRPAFRHSLRTVTKEHHKMSRRYGVIECDPIVRQGLDRTARHMVIPYVPMLVPPINWTGYDKGGHLFLPSYVMRIHGARQQREAVKRAPKKQLQAVFEALDAVGSTRWRINKRVLSIVDRIWSSGGRLADLVDRDDIPLPEKPDTEDESKIKKWKWKLRSAKKENSERHSQRCDVELKLAVARKMKDEEGFYYPHNLDFRGRAYPMHPYLNHLGSDLCRGVLEFAEGRPLGKSGLRWLKIHLAGLYGGGVDKLSYDGRIAFTENHVEDIFDSADRPLEGRRWWLGAEDPFQCLAVCINLAEALRSSSPETTISHVPVHQDGSCNGLQHYAALGRDQLGAVAVNLVTGEKPADVYSGIAARVLDIMQQDAAKDPAKEPDALRAKLLVDHVDRKLVKQTVMTSVYGVTYVGAREQIKRRLKERGAIADEAELFSASCYAAKTTLIALEQMFQAARNIMNWLGDCAKIIASENQPVRWTTPLGLPVVQPYRKLGRHLIKTSLQVLTLQRETDKVLVKRQRTAFPPNFVHSLDSSHMMMTAVACKRAGLNFAGVHDSYWTHACDVDQMNIILREKFVELYETPILENLLESFQKSFPTLNFPPLPERGDFNLKDVIDSTYFFN</sequence>
<evidence type="ECO:0000256" key="1">
    <source>
        <dbReference type="ARBA" id="ARBA00009493"/>
    </source>
</evidence>
<dbReference type="SMART" id="SM01311">
    <property type="entry name" value="RPOL_N"/>
    <property type="match status" value="1"/>
</dbReference>
<evidence type="ECO:0000256" key="10">
    <source>
        <dbReference type="SAM" id="MobiDB-lite"/>
    </source>
</evidence>
<dbReference type="PROSITE" id="PS00900">
    <property type="entry name" value="RNA_POL_PHAGE_1"/>
    <property type="match status" value="1"/>
</dbReference>
<accession>A0A1R3L5X1</accession>
<dbReference type="AlphaFoldDB" id="A0A1R3L5X1"/>
<dbReference type="GO" id="GO:0003899">
    <property type="term" value="F:DNA-directed RNA polymerase activity"/>
    <property type="evidence" value="ECO:0007669"/>
    <property type="project" value="UniProtKB-EC"/>
</dbReference>
<evidence type="ECO:0000256" key="5">
    <source>
        <dbReference type="ARBA" id="ARBA00022695"/>
    </source>
</evidence>
<dbReference type="PANTHER" id="PTHR10102:SF0">
    <property type="entry name" value="DNA-DIRECTED RNA POLYMERASE, MITOCHONDRIAL"/>
    <property type="match status" value="1"/>
</dbReference>
<evidence type="ECO:0000256" key="3">
    <source>
        <dbReference type="ARBA" id="ARBA00022478"/>
    </source>
</evidence>
<dbReference type="EMBL" id="KV863860">
    <property type="protein sequence ID" value="ONK55019.1"/>
    <property type="molecule type" value="Genomic_DNA"/>
</dbReference>
<evidence type="ECO:0000256" key="7">
    <source>
        <dbReference type="ARBA" id="ARBA00023163"/>
    </source>
</evidence>
<keyword evidence="7 9" id="KW-0804">Transcription</keyword>
<reference evidence="13" key="1">
    <citation type="journal article" date="2017" name="Nat. Commun.">
        <title>The asparagus genome sheds light on the origin and evolution of a young Y chromosome.</title>
        <authorList>
            <person name="Harkess A."/>
            <person name="Zhou J."/>
            <person name="Xu C."/>
            <person name="Bowers J.E."/>
            <person name="Van der Hulst R."/>
            <person name="Ayyampalayam S."/>
            <person name="Mercati F."/>
            <person name="Riccardi P."/>
            <person name="McKain M.R."/>
            <person name="Kakrana A."/>
            <person name="Tang H."/>
            <person name="Ray J."/>
            <person name="Groenendijk J."/>
            <person name="Arikit S."/>
            <person name="Mathioni S.M."/>
            <person name="Nakano M."/>
            <person name="Shan H."/>
            <person name="Telgmann-Rauber A."/>
            <person name="Kanno A."/>
            <person name="Yue Z."/>
            <person name="Chen H."/>
            <person name="Li W."/>
            <person name="Chen Y."/>
            <person name="Xu X."/>
            <person name="Zhang Y."/>
            <person name="Luo S."/>
            <person name="Chen H."/>
            <person name="Gao J."/>
            <person name="Mao Z."/>
            <person name="Pires J.C."/>
            <person name="Luo M."/>
            <person name="Kudrna D."/>
            <person name="Wing R.A."/>
            <person name="Meyers B.C."/>
            <person name="Yi K."/>
            <person name="Kong H."/>
            <person name="Lavrijsen P."/>
            <person name="Sunseri F."/>
            <person name="Falavigna A."/>
            <person name="Ye Y."/>
            <person name="Leebens-Mack J.H."/>
            <person name="Chen G."/>
        </authorList>
    </citation>
    <scope>NUCLEOTIDE SEQUENCE [LARGE SCALE GENOMIC DNA]</scope>
    <source>
        <strain evidence="13">cv. DH0086</strain>
    </source>
</reference>
<evidence type="ECO:0000313" key="12">
    <source>
        <dbReference type="EMBL" id="ONK55019.1"/>
    </source>
</evidence>
<dbReference type="InterPro" id="IPR043502">
    <property type="entry name" value="DNA/RNA_pol_sf"/>
</dbReference>